<evidence type="ECO:0000313" key="1">
    <source>
        <dbReference type="EMBL" id="EMJ84274.1"/>
    </source>
</evidence>
<comment type="caution">
    <text evidence="1">The sequence shown here is derived from an EMBL/GenBank/DDBJ whole genome shotgun (WGS) entry which is preliminary data.</text>
</comment>
<proteinExistence type="predicted"/>
<organism evidence="1 2">
    <name type="scientific">Leptospira borgpetersenii serovar Hardjo-bovis str. Sponselee</name>
    <dbReference type="NCBI Taxonomy" id="1303729"/>
    <lineage>
        <taxon>Bacteria</taxon>
        <taxon>Pseudomonadati</taxon>
        <taxon>Spirochaetota</taxon>
        <taxon>Spirochaetia</taxon>
        <taxon>Leptospirales</taxon>
        <taxon>Leptospiraceae</taxon>
        <taxon>Leptospira</taxon>
    </lineage>
</organism>
<gene>
    <name evidence="1" type="ORF">LEP1GSC016_2920</name>
</gene>
<evidence type="ECO:0000313" key="2">
    <source>
        <dbReference type="Proteomes" id="UP000011873"/>
    </source>
</evidence>
<dbReference type="EMBL" id="ANMU01000022">
    <property type="protein sequence ID" value="EMJ84274.1"/>
    <property type="molecule type" value="Genomic_DNA"/>
</dbReference>
<reference evidence="1 2" key="1">
    <citation type="submission" date="2013-01" db="EMBL/GenBank/DDBJ databases">
        <authorList>
            <person name="Harkins D.M."/>
            <person name="Durkin A.S."/>
            <person name="Brinkac L.M."/>
            <person name="Haft D.H."/>
            <person name="Selengut J.D."/>
            <person name="Sanka R."/>
            <person name="DePew J."/>
            <person name="Purushe J."/>
            <person name="Galloway R.L."/>
            <person name="Vinetz J.M."/>
            <person name="Sutton G.G."/>
            <person name="Nierman W.C."/>
            <person name="Fouts D.E."/>
        </authorList>
    </citation>
    <scope>NUCLEOTIDE SEQUENCE [LARGE SCALE GENOMIC DNA]</scope>
    <source>
        <strain evidence="1 2">Sponselee CDC</strain>
    </source>
</reference>
<sequence length="92" mass="11147">MQFVGILSWRKKPSLKEWNLSTWKNTMVERNDRNFDVLHDKNQSHPYRNFRNNPMLHSLKITLDKTFSTEKTESCQVPFEYYPTEQSSIYPF</sequence>
<accession>M6BXI7</accession>
<protein>
    <submittedName>
        <fullName evidence="1">Uncharacterized protein</fullName>
    </submittedName>
</protein>
<name>M6BXI7_LEPBO</name>
<dbReference type="AlphaFoldDB" id="M6BXI7"/>
<dbReference type="Proteomes" id="UP000011873">
    <property type="component" value="Unassembled WGS sequence"/>
</dbReference>